<reference evidence="7 8" key="1">
    <citation type="submission" date="2014-04" db="EMBL/GenBank/DDBJ databases">
        <authorList>
            <consortium name="DOE Joint Genome Institute"/>
            <person name="Kuo A."/>
            <person name="Kohler A."/>
            <person name="Nagy L.G."/>
            <person name="Floudas D."/>
            <person name="Copeland A."/>
            <person name="Barry K.W."/>
            <person name="Cichocki N."/>
            <person name="Veneault-Fourrey C."/>
            <person name="LaButti K."/>
            <person name="Lindquist E.A."/>
            <person name="Lipzen A."/>
            <person name="Lundell T."/>
            <person name="Morin E."/>
            <person name="Murat C."/>
            <person name="Sun H."/>
            <person name="Tunlid A."/>
            <person name="Henrissat B."/>
            <person name="Grigoriev I.V."/>
            <person name="Hibbett D.S."/>
            <person name="Martin F."/>
            <person name="Nordberg H.P."/>
            <person name="Cantor M.N."/>
            <person name="Hua S.X."/>
        </authorList>
    </citation>
    <scope>NUCLEOTIDE SEQUENCE [LARGE SCALE GENOMIC DNA]</scope>
    <source>
        <strain evidence="7 8">Foug A</strain>
    </source>
</reference>
<comment type="similarity">
    <text evidence="2">Belongs to the rad21 family.</text>
</comment>
<dbReference type="AlphaFoldDB" id="A0A0C3EE76"/>
<proteinExistence type="inferred from homology"/>
<dbReference type="Pfam" id="PF04825">
    <property type="entry name" value="Rad21_Rec8_N"/>
    <property type="match status" value="1"/>
</dbReference>
<feature type="region of interest" description="Disordered" evidence="4">
    <location>
        <begin position="315"/>
        <end position="360"/>
    </location>
</feature>
<dbReference type="PANTHER" id="PTHR12585:SF69">
    <property type="entry name" value="FI11703P"/>
    <property type="match status" value="1"/>
</dbReference>
<evidence type="ECO:0000256" key="1">
    <source>
        <dbReference type="ARBA" id="ARBA00004123"/>
    </source>
</evidence>
<evidence type="ECO:0000313" key="7">
    <source>
        <dbReference type="EMBL" id="KIM66211.1"/>
    </source>
</evidence>
<dbReference type="InterPro" id="IPR039781">
    <property type="entry name" value="Rad21/Rec8-like"/>
</dbReference>
<dbReference type="InParanoid" id="A0A0C3EE76"/>
<gene>
    <name evidence="7" type="ORF">SCLCIDRAFT_110867</name>
</gene>
<dbReference type="Pfam" id="PF04824">
    <property type="entry name" value="Rad21_Rec8"/>
    <property type="match status" value="1"/>
</dbReference>
<name>A0A0C3EE76_9AGAM</name>
<feature type="compositionally biased region" description="Polar residues" evidence="4">
    <location>
        <begin position="315"/>
        <end position="339"/>
    </location>
</feature>
<dbReference type="InterPro" id="IPR023093">
    <property type="entry name" value="ScpA-like_C"/>
</dbReference>
<evidence type="ECO:0000259" key="6">
    <source>
        <dbReference type="Pfam" id="PF04825"/>
    </source>
</evidence>
<dbReference type="InterPro" id="IPR006910">
    <property type="entry name" value="Rad21_Rec8_N"/>
</dbReference>
<dbReference type="PANTHER" id="PTHR12585">
    <property type="entry name" value="SCC1 / RAD21 FAMILY MEMBER"/>
    <property type="match status" value="1"/>
</dbReference>
<evidence type="ECO:0000256" key="2">
    <source>
        <dbReference type="ARBA" id="ARBA00009870"/>
    </source>
</evidence>
<evidence type="ECO:0000313" key="8">
    <source>
        <dbReference type="Proteomes" id="UP000053989"/>
    </source>
</evidence>
<dbReference type="GO" id="GO:0003682">
    <property type="term" value="F:chromatin binding"/>
    <property type="evidence" value="ECO:0007669"/>
    <property type="project" value="TreeGrafter"/>
</dbReference>
<dbReference type="SUPFAM" id="SSF46785">
    <property type="entry name" value="Winged helix' DNA-binding domain"/>
    <property type="match status" value="1"/>
</dbReference>
<feature type="domain" description="Rad21/Rec8-like protein C-terminal eukaryotic" evidence="5">
    <location>
        <begin position="693"/>
        <end position="729"/>
    </location>
</feature>
<dbReference type="InterPro" id="IPR006909">
    <property type="entry name" value="Rad21/Rec8_C_eu"/>
</dbReference>
<keyword evidence="3" id="KW-0539">Nucleus</keyword>
<dbReference type="GO" id="GO:0008278">
    <property type="term" value="C:cohesin complex"/>
    <property type="evidence" value="ECO:0007669"/>
    <property type="project" value="InterPro"/>
</dbReference>
<organism evidence="7 8">
    <name type="scientific">Scleroderma citrinum Foug A</name>
    <dbReference type="NCBI Taxonomy" id="1036808"/>
    <lineage>
        <taxon>Eukaryota</taxon>
        <taxon>Fungi</taxon>
        <taxon>Dikarya</taxon>
        <taxon>Basidiomycota</taxon>
        <taxon>Agaricomycotina</taxon>
        <taxon>Agaricomycetes</taxon>
        <taxon>Agaricomycetidae</taxon>
        <taxon>Boletales</taxon>
        <taxon>Sclerodermatineae</taxon>
        <taxon>Sclerodermataceae</taxon>
        <taxon>Scleroderma</taxon>
    </lineage>
</organism>
<feature type="compositionally biased region" description="Basic and acidic residues" evidence="4">
    <location>
        <begin position="516"/>
        <end position="528"/>
    </location>
</feature>
<evidence type="ECO:0000256" key="3">
    <source>
        <dbReference type="ARBA" id="ARBA00023242"/>
    </source>
</evidence>
<evidence type="ECO:0000259" key="5">
    <source>
        <dbReference type="Pfam" id="PF04824"/>
    </source>
</evidence>
<feature type="domain" description="Rad21/Rec8-like protein N-terminal" evidence="6">
    <location>
        <begin position="1"/>
        <end position="100"/>
    </location>
</feature>
<dbReference type="Proteomes" id="UP000053989">
    <property type="component" value="Unassembled WGS sequence"/>
</dbReference>
<keyword evidence="8" id="KW-1185">Reference proteome</keyword>
<feature type="region of interest" description="Disordered" evidence="4">
    <location>
        <begin position="155"/>
        <end position="179"/>
    </location>
</feature>
<feature type="region of interest" description="Disordered" evidence="4">
    <location>
        <begin position="514"/>
        <end position="540"/>
    </location>
</feature>
<dbReference type="GO" id="GO:1990414">
    <property type="term" value="P:replication-born double-strand break repair via sister chromatid exchange"/>
    <property type="evidence" value="ECO:0007669"/>
    <property type="project" value="TreeGrafter"/>
</dbReference>
<dbReference type="STRING" id="1036808.A0A0C3EE76"/>
<dbReference type="Gene3D" id="1.10.10.580">
    <property type="entry name" value="Structural maintenance of chromosome 1. Chain E"/>
    <property type="match status" value="1"/>
</dbReference>
<evidence type="ECO:0008006" key="9">
    <source>
        <dbReference type="Google" id="ProtNLM"/>
    </source>
</evidence>
<sequence>MFFSPDLLSKRDSGFGLLWLAATLGPKSTFRKLPKRSVLSADITQLCELIVTPVEPLALRLSSNLLVGAARVYKAKQDIFMTDVTTCFNSLKRVIDEFRSAATSEAQLQMAQPSVKSSAVTLRIDPDAAFAIDLDNVIGNWSEYLTFEDAPVASADASSDDEYNPKPQKGKRKTRMSAVPPLATETARVNMHTLDENHGFLTADSFDASFGELGAAINSTSEIGGFRFDDAFFEPFDGLDMDEGIGDDLVRELGEEWGAIPTKQNAEEDIHPNEVQTGFGYSAADMDYDMHVNDDAETIYEEILQPALSPLYQNTQDQQAQLPPTSISPPLQSVESSHASPEKPQVKCGDDAGRDEAAPPKKIKRARLVLDCRIELTDEELKTARMHYLEGQDIIRRELHTKRIEKERASLIHDLLWSAPDNVHAKELANFWIDHYKMQVEARSCHTDVPDEYRVPNRRRKQTDVLATRTLGGNSPQVLQEVPVPGDSPTAKSAPLEADMADFAFDYDPEINFDMDGSRLRSSEEPGQGRHTSRPPSVLYDNLGAVVDDSLSSKRSGLFPWDHAGNSTSEIGQEGGFRLQDSDKMSVDHAETRLRGNSLIHRDSSLPTGSLRPSIGSPVVTFQGSQVDDDFVFDVPEDDSVMMTYDPPRGQANLPALEKNSTNFLEYARMQYQSLSGSSLYLAFDDVVPKASSTTHVAAAALYHCLVLGTKNLIQLHQEMAYGQITIRIK</sequence>
<comment type="subcellular location">
    <subcellularLocation>
        <location evidence="1">Nucleus</location>
    </subcellularLocation>
</comment>
<protein>
    <recommendedName>
        <fullName evidence="9">Rad21/Rec8-like protein N-terminal domain-containing protein</fullName>
    </recommendedName>
</protein>
<dbReference type="HOGENOM" id="CLU_013328_0_0_1"/>
<dbReference type="OrthoDB" id="10071381at2759"/>
<evidence type="ECO:0000256" key="4">
    <source>
        <dbReference type="SAM" id="MobiDB-lite"/>
    </source>
</evidence>
<dbReference type="GO" id="GO:0005634">
    <property type="term" value="C:nucleus"/>
    <property type="evidence" value="ECO:0007669"/>
    <property type="project" value="UniProtKB-SubCell"/>
</dbReference>
<accession>A0A0C3EE76</accession>
<reference evidence="8" key="2">
    <citation type="submission" date="2015-01" db="EMBL/GenBank/DDBJ databases">
        <title>Evolutionary Origins and Diversification of the Mycorrhizal Mutualists.</title>
        <authorList>
            <consortium name="DOE Joint Genome Institute"/>
            <consortium name="Mycorrhizal Genomics Consortium"/>
            <person name="Kohler A."/>
            <person name="Kuo A."/>
            <person name="Nagy L.G."/>
            <person name="Floudas D."/>
            <person name="Copeland A."/>
            <person name="Barry K.W."/>
            <person name="Cichocki N."/>
            <person name="Veneault-Fourrey C."/>
            <person name="LaButti K."/>
            <person name="Lindquist E.A."/>
            <person name="Lipzen A."/>
            <person name="Lundell T."/>
            <person name="Morin E."/>
            <person name="Murat C."/>
            <person name="Riley R."/>
            <person name="Ohm R."/>
            <person name="Sun H."/>
            <person name="Tunlid A."/>
            <person name="Henrissat B."/>
            <person name="Grigoriev I.V."/>
            <person name="Hibbett D.S."/>
            <person name="Martin F."/>
        </authorList>
    </citation>
    <scope>NUCLEOTIDE SEQUENCE [LARGE SCALE GENOMIC DNA]</scope>
    <source>
        <strain evidence="8">Foug A</strain>
    </source>
</reference>
<dbReference type="InterPro" id="IPR036390">
    <property type="entry name" value="WH_DNA-bd_sf"/>
</dbReference>
<dbReference type="EMBL" id="KN822018">
    <property type="protein sequence ID" value="KIM66211.1"/>
    <property type="molecule type" value="Genomic_DNA"/>
</dbReference>
<feature type="compositionally biased region" description="Basic and acidic residues" evidence="4">
    <location>
        <begin position="340"/>
        <end position="359"/>
    </location>
</feature>
<dbReference type="GO" id="GO:0007062">
    <property type="term" value="P:sister chromatid cohesion"/>
    <property type="evidence" value="ECO:0007669"/>
    <property type="project" value="InterPro"/>
</dbReference>